<dbReference type="Proteomes" id="UP001055247">
    <property type="component" value="Unassembled WGS sequence"/>
</dbReference>
<gene>
    <name evidence="1" type="ORF">BHAOGJBA_1214</name>
</gene>
<comment type="caution">
    <text evidence="1">The sequence shown here is derived from an EMBL/GenBank/DDBJ whole genome shotgun (WGS) entry which is preliminary data.</text>
</comment>
<sequence>MAEDLDLADRIYAGIALGRQAEPRRGLLGVGDIVRFVHGGSGSLTADQTRQLFANSHLVRSYRELMSRLAVAELPAVAAASSGDLLRRHFDGGVLTLSEDDAEQVSLLVVLDEDRRDHPVDLIVMSAAGAEKLVFQFAPDADGELFEFVDQSTPEGRRLVEALRDPFAEGFFVRKTQPDG</sequence>
<name>A0AAV4ZGZ6_9HYPH</name>
<evidence type="ECO:0000313" key="1">
    <source>
        <dbReference type="EMBL" id="GJD87709.1"/>
    </source>
</evidence>
<dbReference type="AlphaFoldDB" id="A0AAV4ZGZ6"/>
<evidence type="ECO:0000313" key="2">
    <source>
        <dbReference type="Proteomes" id="UP001055247"/>
    </source>
</evidence>
<organism evidence="1 2">
    <name type="scientific">Methylobacterium hispanicum</name>
    <dbReference type="NCBI Taxonomy" id="270350"/>
    <lineage>
        <taxon>Bacteria</taxon>
        <taxon>Pseudomonadati</taxon>
        <taxon>Pseudomonadota</taxon>
        <taxon>Alphaproteobacteria</taxon>
        <taxon>Hyphomicrobiales</taxon>
        <taxon>Methylobacteriaceae</taxon>
        <taxon>Methylobacterium</taxon>
    </lineage>
</organism>
<dbReference type="EMBL" id="BPQO01000004">
    <property type="protein sequence ID" value="GJD87709.1"/>
    <property type="molecule type" value="Genomic_DNA"/>
</dbReference>
<protein>
    <submittedName>
        <fullName evidence="1">Uncharacterized protein</fullName>
    </submittedName>
</protein>
<reference evidence="1" key="2">
    <citation type="submission" date="2021-08" db="EMBL/GenBank/DDBJ databases">
        <authorList>
            <person name="Tani A."/>
            <person name="Ola A."/>
            <person name="Ogura Y."/>
            <person name="Katsura K."/>
            <person name="Hayashi T."/>
        </authorList>
    </citation>
    <scope>NUCLEOTIDE SEQUENCE</scope>
    <source>
        <strain evidence="1">DSM 16372</strain>
    </source>
</reference>
<keyword evidence="2" id="KW-1185">Reference proteome</keyword>
<dbReference type="RefSeq" id="WP_238229705.1">
    <property type="nucleotide sequence ID" value="NZ_BPQO01000004.1"/>
</dbReference>
<reference evidence="1" key="1">
    <citation type="journal article" date="2016" name="Front. Microbiol.">
        <title>Genome Sequence of the Piezophilic, Mesophilic Sulfate-Reducing Bacterium Desulfovibrio indicus J2T.</title>
        <authorList>
            <person name="Cao J."/>
            <person name="Maignien L."/>
            <person name="Shao Z."/>
            <person name="Alain K."/>
            <person name="Jebbar M."/>
        </authorList>
    </citation>
    <scope>NUCLEOTIDE SEQUENCE</scope>
    <source>
        <strain evidence="1">DSM 16372</strain>
    </source>
</reference>
<proteinExistence type="predicted"/>
<accession>A0AAV4ZGZ6</accession>